<keyword evidence="4" id="KW-0238">DNA-binding</keyword>
<evidence type="ECO:0000259" key="6">
    <source>
        <dbReference type="PROSITE" id="PS50949"/>
    </source>
</evidence>
<comment type="similarity">
    <text evidence="1">In the C-terminal section; belongs to the class-I pyridoxal-phosphate-dependent aminotransferase family.</text>
</comment>
<dbReference type="Pfam" id="PF00155">
    <property type="entry name" value="Aminotran_1_2"/>
    <property type="match status" value="1"/>
</dbReference>
<feature type="domain" description="HTH gntR-type" evidence="6">
    <location>
        <begin position="17"/>
        <end position="85"/>
    </location>
</feature>
<dbReference type="AlphaFoldDB" id="A0A2S7J1B8"/>
<dbReference type="GO" id="GO:0003700">
    <property type="term" value="F:DNA-binding transcription factor activity"/>
    <property type="evidence" value="ECO:0007669"/>
    <property type="project" value="InterPro"/>
</dbReference>
<evidence type="ECO:0000256" key="4">
    <source>
        <dbReference type="ARBA" id="ARBA00023125"/>
    </source>
</evidence>
<dbReference type="InterPro" id="IPR036388">
    <property type="entry name" value="WH-like_DNA-bd_sf"/>
</dbReference>
<dbReference type="GO" id="GO:0030170">
    <property type="term" value="F:pyridoxal phosphate binding"/>
    <property type="evidence" value="ECO:0007669"/>
    <property type="project" value="InterPro"/>
</dbReference>
<dbReference type="SMART" id="SM00345">
    <property type="entry name" value="HTH_GNTR"/>
    <property type="match status" value="1"/>
</dbReference>
<dbReference type="Pfam" id="PF00392">
    <property type="entry name" value="GntR"/>
    <property type="match status" value="1"/>
</dbReference>
<dbReference type="GO" id="GO:0008483">
    <property type="term" value="F:transaminase activity"/>
    <property type="evidence" value="ECO:0007669"/>
    <property type="project" value="UniProtKB-KW"/>
</dbReference>
<dbReference type="Gene3D" id="3.40.640.10">
    <property type="entry name" value="Type I PLP-dependent aspartate aminotransferase-like (Major domain)"/>
    <property type="match status" value="1"/>
</dbReference>
<dbReference type="SUPFAM" id="SSF53383">
    <property type="entry name" value="PLP-dependent transferases"/>
    <property type="match status" value="1"/>
</dbReference>
<dbReference type="InterPro" id="IPR004839">
    <property type="entry name" value="Aminotransferase_I/II_large"/>
</dbReference>
<evidence type="ECO:0000256" key="1">
    <source>
        <dbReference type="ARBA" id="ARBA00005384"/>
    </source>
</evidence>
<comment type="caution">
    <text evidence="7">The sequence shown here is derived from an EMBL/GenBank/DDBJ whole genome shotgun (WGS) entry which is preliminary data.</text>
</comment>
<dbReference type="InterPro" id="IPR015421">
    <property type="entry name" value="PyrdxlP-dep_Trfase_major"/>
</dbReference>
<dbReference type="Gene3D" id="1.10.10.10">
    <property type="entry name" value="Winged helix-like DNA-binding domain superfamily/Winged helix DNA-binding domain"/>
    <property type="match status" value="1"/>
</dbReference>
<evidence type="ECO:0000313" key="8">
    <source>
        <dbReference type="Proteomes" id="UP000238493"/>
    </source>
</evidence>
<protein>
    <submittedName>
        <fullName evidence="7">PLP-dependent aminotransferase family protein</fullName>
    </submittedName>
</protein>
<dbReference type="OrthoDB" id="9808770at2"/>
<organism evidence="7 8">
    <name type="scientific">Brucella oryzae</name>
    <dbReference type="NCBI Taxonomy" id="335286"/>
    <lineage>
        <taxon>Bacteria</taxon>
        <taxon>Pseudomonadati</taxon>
        <taxon>Pseudomonadota</taxon>
        <taxon>Alphaproteobacteria</taxon>
        <taxon>Hyphomicrobiales</taxon>
        <taxon>Brucellaceae</taxon>
        <taxon>Brucella/Ochrobactrum group</taxon>
        <taxon>Brucella</taxon>
    </lineage>
</organism>
<dbReference type="InterPro" id="IPR015424">
    <property type="entry name" value="PyrdxlP-dep_Trfase"/>
</dbReference>
<dbReference type="InterPro" id="IPR051446">
    <property type="entry name" value="HTH_trans_reg/aminotransferase"/>
</dbReference>
<dbReference type="SUPFAM" id="SSF46785">
    <property type="entry name" value="Winged helix' DNA-binding domain"/>
    <property type="match status" value="1"/>
</dbReference>
<dbReference type="InterPro" id="IPR036390">
    <property type="entry name" value="WH_DNA-bd_sf"/>
</dbReference>
<dbReference type="Proteomes" id="UP000238493">
    <property type="component" value="Unassembled WGS sequence"/>
</dbReference>
<keyword evidence="5" id="KW-0804">Transcription</keyword>
<keyword evidence="7" id="KW-0032">Aminotransferase</keyword>
<gene>
    <name evidence="7" type="ORF">C3731_08320</name>
</gene>
<dbReference type="PROSITE" id="PS50949">
    <property type="entry name" value="HTH_GNTR"/>
    <property type="match status" value="1"/>
</dbReference>
<dbReference type="CDD" id="cd07377">
    <property type="entry name" value="WHTH_GntR"/>
    <property type="match status" value="1"/>
</dbReference>
<proteinExistence type="inferred from homology"/>
<evidence type="ECO:0000256" key="5">
    <source>
        <dbReference type="ARBA" id="ARBA00023163"/>
    </source>
</evidence>
<dbReference type="CDD" id="cd00609">
    <property type="entry name" value="AAT_like"/>
    <property type="match status" value="1"/>
</dbReference>
<keyword evidence="7" id="KW-0808">Transferase</keyword>
<keyword evidence="8" id="KW-1185">Reference proteome</keyword>
<dbReference type="PANTHER" id="PTHR46577:SF1">
    <property type="entry name" value="HTH-TYPE TRANSCRIPTIONAL REGULATORY PROTEIN GABR"/>
    <property type="match status" value="1"/>
</dbReference>
<dbReference type="RefSeq" id="WP_104755235.1">
    <property type="nucleotide sequence ID" value="NZ_JBHEEO010000022.1"/>
</dbReference>
<evidence type="ECO:0000313" key="7">
    <source>
        <dbReference type="EMBL" id="PQA73996.1"/>
    </source>
</evidence>
<name>A0A2S7J1B8_9HYPH</name>
<evidence type="ECO:0000256" key="2">
    <source>
        <dbReference type="ARBA" id="ARBA00022898"/>
    </source>
</evidence>
<sequence length="480" mass="52590">MGKGTTLAIEVRPKEREPIFLALARTIIEEIERGRLKPGDPLPGTRAFSKSLKLNRNTIDAAYHELAMQGWLTTKPARGTYVAADLPDTVKRDKTKRANDVATKLIHSEERLTLRLSDGSPDVRLVPTTAFAQAFRRALTSVAFASGSVYGDPRGIGTLRDALSAYLSDERGLAAAASEILITSGSQMALFLAASAVTEPGSVIAVERPGYPLAWAAFRATGAHVVGVSVDDGGIDVDALEELARRDGRLRAVYVTPHHQYPTTTTMGAGRRLRLLDIARRFGLVVIEDDYDNEYRFDGRPILPLAARADENLQIIYIGSLSKLLAPGIRLGYAVAPAQILLKMAVRREALVRQGDLPLEHALAELITDGTIRRHARKARRIYHARRDHMAELLRERLPDDTHFNLPAGGLAIWLKLKEGLSAETWAHNAARLGLSVIPGIQFDLETANPVEAFRLGFASLNDNELARAVNLLVHSKPDR</sequence>
<dbReference type="InterPro" id="IPR000524">
    <property type="entry name" value="Tscrpt_reg_HTH_GntR"/>
</dbReference>
<dbReference type="PANTHER" id="PTHR46577">
    <property type="entry name" value="HTH-TYPE TRANSCRIPTIONAL REGULATORY PROTEIN GABR"/>
    <property type="match status" value="1"/>
</dbReference>
<accession>A0A2S7J1B8</accession>
<dbReference type="GO" id="GO:0003677">
    <property type="term" value="F:DNA binding"/>
    <property type="evidence" value="ECO:0007669"/>
    <property type="project" value="UniProtKB-KW"/>
</dbReference>
<keyword evidence="3" id="KW-0805">Transcription regulation</keyword>
<reference evidence="7 8" key="1">
    <citation type="submission" date="2018-02" db="EMBL/GenBank/DDBJ databases">
        <title>Draft genome sequence of Ochrobactrum oryzae found in Brazil.</title>
        <authorList>
            <person name="Cerdeira L."/>
            <person name="Andrade F."/>
            <person name="Zacariotto T."/>
            <person name="Barbosa B."/>
            <person name="Santos S."/>
            <person name="Cassetari V."/>
            <person name="Lincopan N."/>
        </authorList>
    </citation>
    <scope>NUCLEOTIDE SEQUENCE [LARGE SCALE GENOMIC DNA]</scope>
    <source>
        <strain evidence="7 8">OA447</strain>
    </source>
</reference>
<evidence type="ECO:0000256" key="3">
    <source>
        <dbReference type="ARBA" id="ARBA00023015"/>
    </source>
</evidence>
<dbReference type="EMBL" id="PTRC01000013">
    <property type="protein sequence ID" value="PQA73996.1"/>
    <property type="molecule type" value="Genomic_DNA"/>
</dbReference>
<keyword evidence="2" id="KW-0663">Pyridoxal phosphate</keyword>